<gene>
    <name evidence="1" type="ORF">HNQ80_002836</name>
</gene>
<protein>
    <submittedName>
        <fullName evidence="1">Uncharacterized protein</fullName>
    </submittedName>
</protein>
<dbReference type="EMBL" id="JACHEN010000017">
    <property type="protein sequence ID" value="MBB6216732.1"/>
    <property type="molecule type" value="Genomic_DNA"/>
</dbReference>
<evidence type="ECO:0000313" key="2">
    <source>
        <dbReference type="Proteomes" id="UP000579281"/>
    </source>
</evidence>
<comment type="caution">
    <text evidence="1">The sequence shown here is derived from an EMBL/GenBank/DDBJ whole genome shotgun (WGS) entry which is preliminary data.</text>
</comment>
<accession>A0A841L0N3</accession>
<keyword evidence="2" id="KW-1185">Reference proteome</keyword>
<sequence>MSARIVSLSIDPREVLELSMGEIDGDLIHSDYCAVDQGRGFGYMVYEYIHKRENRPIMLMIHVDNVHGTTRATILTSPEMEDWEYPFDCEEEYEWMDKIMEVLEEYIIDVREE</sequence>
<evidence type="ECO:0000313" key="1">
    <source>
        <dbReference type="EMBL" id="MBB6216732.1"/>
    </source>
</evidence>
<reference evidence="1 2" key="1">
    <citation type="submission" date="2020-08" db="EMBL/GenBank/DDBJ databases">
        <title>Genomic Encyclopedia of Type Strains, Phase IV (KMG-IV): sequencing the most valuable type-strain genomes for metagenomic binning, comparative biology and taxonomic classification.</title>
        <authorList>
            <person name="Goeker M."/>
        </authorList>
    </citation>
    <scope>NUCLEOTIDE SEQUENCE [LARGE SCALE GENOMIC DNA]</scope>
    <source>
        <strain evidence="1 2">DSM 103526</strain>
    </source>
</reference>
<proteinExistence type="predicted"/>
<dbReference type="Proteomes" id="UP000579281">
    <property type="component" value="Unassembled WGS sequence"/>
</dbReference>
<dbReference type="AlphaFoldDB" id="A0A841L0N3"/>
<dbReference type="RefSeq" id="WP_184311259.1">
    <property type="nucleotide sequence ID" value="NZ_JACHEN010000017.1"/>
</dbReference>
<organism evidence="1 2">
    <name type="scientific">Anaerosolibacter carboniphilus</name>
    <dbReference type="NCBI Taxonomy" id="1417629"/>
    <lineage>
        <taxon>Bacteria</taxon>
        <taxon>Bacillati</taxon>
        <taxon>Bacillota</taxon>
        <taxon>Clostridia</taxon>
        <taxon>Peptostreptococcales</taxon>
        <taxon>Thermotaleaceae</taxon>
        <taxon>Anaerosolibacter</taxon>
    </lineage>
</organism>
<name>A0A841L0N3_9FIRM</name>